<name>A0A6P8UYM6_GYMAC</name>
<dbReference type="Pfam" id="PF05350">
    <property type="entry name" value="GSK-3_bind"/>
    <property type="match status" value="2"/>
</dbReference>
<comment type="similarity">
    <text evidence="1">Belongs to the GSK-3-binding protein family.</text>
</comment>
<keyword evidence="4" id="KW-0808">Transferase</keyword>
<organism evidence="3 4">
    <name type="scientific">Gymnodraco acuticeps</name>
    <name type="common">Antarctic dragonfish</name>
    <dbReference type="NCBI Taxonomy" id="8218"/>
    <lineage>
        <taxon>Eukaryota</taxon>
        <taxon>Metazoa</taxon>
        <taxon>Chordata</taxon>
        <taxon>Craniata</taxon>
        <taxon>Vertebrata</taxon>
        <taxon>Euteleostomi</taxon>
        <taxon>Actinopterygii</taxon>
        <taxon>Neopterygii</taxon>
        <taxon>Teleostei</taxon>
        <taxon>Neoteleostei</taxon>
        <taxon>Acanthomorphata</taxon>
        <taxon>Eupercaria</taxon>
        <taxon>Perciformes</taxon>
        <taxon>Notothenioidei</taxon>
        <taxon>Bathydraconidae</taxon>
        <taxon>Gymnodraco</taxon>
    </lineage>
</organism>
<dbReference type="KEGG" id="gacu:117552636"/>
<dbReference type="OrthoDB" id="6381246at2759"/>
<dbReference type="PANTHER" id="PTHR35154">
    <property type="entry name" value="GBP PROTEIN"/>
    <property type="match status" value="1"/>
</dbReference>
<evidence type="ECO:0000313" key="3">
    <source>
        <dbReference type="Proteomes" id="UP000515161"/>
    </source>
</evidence>
<dbReference type="RefSeq" id="XP_034082101.1">
    <property type="nucleotide sequence ID" value="XM_034226210.1"/>
</dbReference>
<dbReference type="AlphaFoldDB" id="A0A6P8UYM6"/>
<dbReference type="FunCoup" id="A0A6P8UYM6">
    <property type="interactions" value="96"/>
</dbReference>
<dbReference type="CTD" id="30719"/>
<keyword evidence="3" id="KW-1185">Reference proteome</keyword>
<dbReference type="GeneID" id="117552636"/>
<sequence>MPCRKEDYIFLEQSVTVDSKEVDALVIKIGEALQLHSTSSQKQSLKQSASCGGKASSSGGAPAQKHGCCMRIRRASSRANPYNIPNQDWDQMKPWSRKRLAVEQDDPHLLLQELLLSGNLIKEAVKRLQDCGDTVSS</sequence>
<feature type="region of interest" description="Disordered" evidence="2">
    <location>
        <begin position="36"/>
        <end position="66"/>
    </location>
</feature>
<dbReference type="InterPro" id="IPR008014">
    <property type="entry name" value="GSK3-bd"/>
</dbReference>
<evidence type="ECO:0000256" key="1">
    <source>
        <dbReference type="ARBA" id="ARBA00010422"/>
    </source>
</evidence>
<evidence type="ECO:0000256" key="2">
    <source>
        <dbReference type="SAM" id="MobiDB-lite"/>
    </source>
</evidence>
<feature type="compositionally biased region" description="Low complexity" evidence="2">
    <location>
        <begin position="36"/>
        <end position="63"/>
    </location>
</feature>
<proteinExistence type="inferred from homology"/>
<accession>A0A6P8UYM6</accession>
<dbReference type="GO" id="GO:0005737">
    <property type="term" value="C:cytoplasm"/>
    <property type="evidence" value="ECO:0007669"/>
    <property type="project" value="TreeGrafter"/>
</dbReference>
<reference evidence="4" key="1">
    <citation type="submission" date="2025-08" db="UniProtKB">
        <authorList>
            <consortium name="RefSeq"/>
        </authorList>
    </citation>
    <scope>IDENTIFICATION</scope>
</reference>
<gene>
    <name evidence="4" type="primary">gbp</name>
</gene>
<dbReference type="Proteomes" id="UP000515161">
    <property type="component" value="Unplaced"/>
</dbReference>
<dbReference type="InParanoid" id="A0A6P8UYM6"/>
<evidence type="ECO:0000313" key="4">
    <source>
        <dbReference type="RefSeq" id="XP_034082101.1"/>
    </source>
</evidence>
<dbReference type="GO" id="GO:0016301">
    <property type="term" value="F:kinase activity"/>
    <property type="evidence" value="ECO:0007669"/>
    <property type="project" value="UniProtKB-KW"/>
</dbReference>
<dbReference type="PANTHER" id="PTHR35154:SF3">
    <property type="entry name" value="GBP PROTEIN"/>
    <property type="match status" value="1"/>
</dbReference>
<protein>
    <submittedName>
        <fullName evidence="4">Glycogen synthase kinase binding protein</fullName>
    </submittedName>
</protein>
<keyword evidence="4" id="KW-0418">Kinase</keyword>